<accession>A0A162LC29</accession>
<gene>
    <name evidence="3" type="ORF">SPI_00659</name>
</gene>
<keyword evidence="4" id="KW-1185">Reference proteome</keyword>
<name>A0A162LC29_9HYPO</name>
<dbReference type="PANTHER" id="PTHR39605:SF1">
    <property type="entry name" value="MAJOR FACILITATOR SUPERFAMILY (MFS) PROFILE DOMAIN-CONTAINING PROTEIN"/>
    <property type="match status" value="1"/>
</dbReference>
<evidence type="ECO:0000313" key="4">
    <source>
        <dbReference type="Proteomes" id="UP000076874"/>
    </source>
</evidence>
<feature type="region of interest" description="Disordered" evidence="1">
    <location>
        <begin position="153"/>
        <end position="180"/>
    </location>
</feature>
<sequence length="180" mass="18530">MDATSIYSLATLIWLSSQALPLLLWPSFVASLLVTDHQVDPPTIYFARALGLAQLALGLLVPVLSGLLPLHVADDVAAAAPATAAAPFASATVLLSTLYHAAAAFYSYGCYHGHGASAATAFAVGCGGSSVLAALGLWCLLFSRDGRDIRSSRRRVGDTTRPIGVSVGSSATGTQKARTD</sequence>
<protein>
    <submittedName>
        <fullName evidence="3">Uncharacterized protein</fullName>
    </submittedName>
</protein>
<dbReference type="OrthoDB" id="2550114at2759"/>
<feature type="transmembrane region" description="Helical" evidence="2">
    <location>
        <begin position="43"/>
        <end position="64"/>
    </location>
</feature>
<feature type="transmembrane region" description="Helical" evidence="2">
    <location>
        <begin position="76"/>
        <end position="99"/>
    </location>
</feature>
<dbReference type="PANTHER" id="PTHR39605">
    <property type="entry name" value="MAJOR FACILITATOR SUPERFAMILY (MFS) PROFILE DOMAIN-CONTAINING PROTEIN"/>
    <property type="match status" value="1"/>
</dbReference>
<reference evidence="3 4" key="1">
    <citation type="journal article" date="2016" name="Genome Biol. Evol.">
        <title>Divergent and convergent evolution of fungal pathogenicity.</title>
        <authorList>
            <person name="Shang Y."/>
            <person name="Xiao G."/>
            <person name="Zheng P."/>
            <person name="Cen K."/>
            <person name="Zhan S."/>
            <person name="Wang C."/>
        </authorList>
    </citation>
    <scope>NUCLEOTIDE SEQUENCE [LARGE SCALE GENOMIC DNA]</scope>
    <source>
        <strain evidence="3 4">RCEF 264</strain>
    </source>
</reference>
<organism evidence="3 4">
    <name type="scientific">Niveomyces insectorum RCEF 264</name>
    <dbReference type="NCBI Taxonomy" id="1081102"/>
    <lineage>
        <taxon>Eukaryota</taxon>
        <taxon>Fungi</taxon>
        <taxon>Dikarya</taxon>
        <taxon>Ascomycota</taxon>
        <taxon>Pezizomycotina</taxon>
        <taxon>Sordariomycetes</taxon>
        <taxon>Hypocreomycetidae</taxon>
        <taxon>Hypocreales</taxon>
        <taxon>Cordycipitaceae</taxon>
        <taxon>Niveomyces</taxon>
    </lineage>
</organism>
<dbReference type="Proteomes" id="UP000076874">
    <property type="component" value="Unassembled WGS sequence"/>
</dbReference>
<dbReference type="EMBL" id="AZHD01000001">
    <property type="protein sequence ID" value="OAA68464.1"/>
    <property type="molecule type" value="Genomic_DNA"/>
</dbReference>
<comment type="caution">
    <text evidence="3">The sequence shown here is derived from an EMBL/GenBank/DDBJ whole genome shotgun (WGS) entry which is preliminary data.</text>
</comment>
<dbReference type="STRING" id="1081102.A0A162LC29"/>
<evidence type="ECO:0000256" key="2">
    <source>
        <dbReference type="SAM" id="Phobius"/>
    </source>
</evidence>
<dbReference type="AlphaFoldDB" id="A0A162LC29"/>
<feature type="compositionally biased region" description="Polar residues" evidence="1">
    <location>
        <begin position="167"/>
        <end position="180"/>
    </location>
</feature>
<proteinExistence type="predicted"/>
<evidence type="ECO:0000256" key="1">
    <source>
        <dbReference type="SAM" id="MobiDB-lite"/>
    </source>
</evidence>
<feature type="transmembrane region" description="Helical" evidence="2">
    <location>
        <begin position="119"/>
        <end position="143"/>
    </location>
</feature>
<evidence type="ECO:0000313" key="3">
    <source>
        <dbReference type="EMBL" id="OAA68464.1"/>
    </source>
</evidence>
<keyword evidence="2" id="KW-0812">Transmembrane</keyword>
<keyword evidence="2" id="KW-0472">Membrane</keyword>
<keyword evidence="2" id="KW-1133">Transmembrane helix</keyword>